<name>A0A2W7NN42_9BACT</name>
<evidence type="ECO:0000313" key="3">
    <source>
        <dbReference type="Proteomes" id="UP000249239"/>
    </source>
</evidence>
<accession>A0A2W7NN42</accession>
<reference evidence="2 3" key="1">
    <citation type="submission" date="2018-06" db="EMBL/GenBank/DDBJ databases">
        <title>Genomic Encyclopedia of Archaeal and Bacterial Type Strains, Phase II (KMG-II): from individual species to whole genera.</title>
        <authorList>
            <person name="Goeker M."/>
        </authorList>
    </citation>
    <scope>NUCLEOTIDE SEQUENCE [LARGE SCALE GENOMIC DNA]</scope>
    <source>
        <strain evidence="2 3">DSM 6779</strain>
    </source>
</reference>
<dbReference type="EMBL" id="QKZK01000007">
    <property type="protein sequence ID" value="PZX18074.1"/>
    <property type="molecule type" value="Genomic_DNA"/>
</dbReference>
<dbReference type="OrthoDB" id="794334at2"/>
<sequence>MSNELAKFQEITASAPMVLEQNKSRVVKATEAGQALILKMAEGMNDQKDDEANAYLVKARKTLELIMEQRKPITQLLDAFKKEFTTIEAALDPKRAESVVAQIQQARNNFATAKLAEQKKREAEAERLKAYETEKATVTAGIETQLGSYITNVISAAVQTLHDWFNATTLNTLDETAHRIATIPENLSQAVYDAFTANVQTQFVSKEEKAAIKAQIMQGKADEYKQLFKAKVAEAKADLSTKIPSRRTELEAIAEAEKTNQAEAARLKALQDQKAKDDADRLAKEKAEADAKIKAEADAKAKAAEMQAHFDATATSEPAKERTGYEIIVKHPAAYGLIFSFWFEKEGKDLPIDQLDKKTLGQMKAFCEKYAHKNSETIKTPYIEYKEQVKVQARK</sequence>
<keyword evidence="3" id="KW-1185">Reference proteome</keyword>
<organism evidence="2 3">
    <name type="scientific">Breznakibacter xylanolyticus</name>
    <dbReference type="NCBI Taxonomy" id="990"/>
    <lineage>
        <taxon>Bacteria</taxon>
        <taxon>Pseudomonadati</taxon>
        <taxon>Bacteroidota</taxon>
        <taxon>Bacteroidia</taxon>
        <taxon>Marinilabiliales</taxon>
        <taxon>Marinilabiliaceae</taxon>
        <taxon>Breznakibacter</taxon>
    </lineage>
</organism>
<proteinExistence type="predicted"/>
<dbReference type="AlphaFoldDB" id="A0A2W7NN42"/>
<comment type="caution">
    <text evidence="2">The sequence shown here is derived from an EMBL/GenBank/DDBJ whole genome shotgun (WGS) entry which is preliminary data.</text>
</comment>
<evidence type="ECO:0000256" key="1">
    <source>
        <dbReference type="SAM" id="Coils"/>
    </source>
</evidence>
<keyword evidence="1" id="KW-0175">Coiled coil</keyword>
<dbReference type="Proteomes" id="UP000249239">
    <property type="component" value="Unassembled WGS sequence"/>
</dbReference>
<dbReference type="RefSeq" id="WP_111444818.1">
    <property type="nucleotide sequence ID" value="NZ_QKZK01000007.1"/>
</dbReference>
<feature type="coiled-coil region" evidence="1">
    <location>
        <begin position="253"/>
        <end position="299"/>
    </location>
</feature>
<gene>
    <name evidence="2" type="ORF">LX69_01111</name>
</gene>
<evidence type="ECO:0000313" key="2">
    <source>
        <dbReference type="EMBL" id="PZX18074.1"/>
    </source>
</evidence>
<protein>
    <submittedName>
        <fullName evidence="2">Uncharacterized protein</fullName>
    </submittedName>
</protein>